<reference evidence="2 3" key="1">
    <citation type="submission" date="2022-03" db="EMBL/GenBank/DDBJ databases">
        <title>Complete genome of Streptomyces rimosus ssp. rimosus R7 (=ATCC 10970).</title>
        <authorList>
            <person name="Beganovic S."/>
            <person name="Ruckert C."/>
            <person name="Busche T."/>
            <person name="Kalinowski J."/>
            <person name="Wittmann C."/>
        </authorList>
    </citation>
    <scope>NUCLEOTIDE SEQUENCE [LARGE SCALE GENOMIC DNA]</scope>
    <source>
        <strain evidence="2 3">R7</strain>
    </source>
</reference>
<sequence>MQRIVFTPESLAKLRLAPRPEQFRETLFALGMLSTGSGGAPFNAWRRRVGAWAGAGGIVGLARTVRTFPDLYRVAEKASAEDTSARTATATVPAAFKPRLLKDLEAFHRVAVAPYWSRIASHLEADRNVRGQITLSGGIDQLLGTLHPAIRWDPPVLEVPGEGEDIKLEDSGLLLAPAFFLFSRAPVLIEQRAGLPPLLSYPVPVKQDWSDEPQGAGAGSDQALRALVGRTRAAVLQTLTLTCTTTQVGERVGISTAAASQHTAVLRAAGLISTLRTLNKVQHTLTPLGGALLRGEMT</sequence>
<dbReference type="InterPro" id="IPR036388">
    <property type="entry name" value="WH-like_DNA-bd_sf"/>
</dbReference>
<evidence type="ECO:0000313" key="3">
    <source>
        <dbReference type="Proteomes" id="UP000829494"/>
    </source>
</evidence>
<dbReference type="InterPro" id="IPR036390">
    <property type="entry name" value="WH_DNA-bd_sf"/>
</dbReference>
<evidence type="ECO:0000259" key="1">
    <source>
        <dbReference type="SMART" id="SM00418"/>
    </source>
</evidence>
<evidence type="ECO:0000313" key="2">
    <source>
        <dbReference type="EMBL" id="UNZ02402.1"/>
    </source>
</evidence>
<feature type="domain" description="HTH arsR-type" evidence="1">
    <location>
        <begin position="222"/>
        <end position="293"/>
    </location>
</feature>
<keyword evidence="3" id="KW-1185">Reference proteome</keyword>
<dbReference type="Proteomes" id="UP000829494">
    <property type="component" value="Chromosome"/>
</dbReference>
<protein>
    <recommendedName>
        <fullName evidence="1">HTH arsR-type domain-containing protein</fullName>
    </recommendedName>
</protein>
<dbReference type="SUPFAM" id="SSF46785">
    <property type="entry name" value="Winged helix' DNA-binding domain"/>
    <property type="match status" value="1"/>
</dbReference>
<accession>A0ABY3YX38</accession>
<dbReference type="SMART" id="SM00418">
    <property type="entry name" value="HTH_ARSR"/>
    <property type="match status" value="1"/>
</dbReference>
<dbReference type="GeneID" id="66858513"/>
<organism evidence="2 3">
    <name type="scientific">Streptomyces rimosus subsp. rimosus</name>
    <dbReference type="NCBI Taxonomy" id="132474"/>
    <lineage>
        <taxon>Bacteria</taxon>
        <taxon>Bacillati</taxon>
        <taxon>Actinomycetota</taxon>
        <taxon>Actinomycetes</taxon>
        <taxon>Kitasatosporales</taxon>
        <taxon>Streptomycetaceae</taxon>
        <taxon>Streptomyces</taxon>
    </lineage>
</organism>
<dbReference type="RefSeq" id="WP_003985441.1">
    <property type="nucleotide sequence ID" value="NZ_CP043497.1"/>
</dbReference>
<dbReference type="InterPro" id="IPR001845">
    <property type="entry name" value="HTH_ArsR_DNA-bd_dom"/>
</dbReference>
<proteinExistence type="predicted"/>
<dbReference type="Gene3D" id="1.10.10.10">
    <property type="entry name" value="Winged helix-like DNA-binding domain superfamily/Winged helix DNA-binding domain"/>
    <property type="match status" value="1"/>
</dbReference>
<dbReference type="EMBL" id="CP094298">
    <property type="protein sequence ID" value="UNZ02402.1"/>
    <property type="molecule type" value="Genomic_DNA"/>
</dbReference>
<name>A0ABY3YX38_STRRM</name>
<gene>
    <name evidence="2" type="ORF">SRIMR7_09600</name>
</gene>